<comment type="similarity">
    <text evidence="3">Belongs to the trans-sulfuration enzymes family.</text>
</comment>
<sequence length="175" mass="18557">MTIMLLLNAEEMSVFRVTVIDPADVDGLQYALDQNNASGCLVSENKALSLGVDIVLNSTTKYIGGHNDVIGGCISGSMEVIAKIFIVAFYACMDCYSHPMGQALDVCSPFVSECCLPVHLRHQDNEDIASSCKAAKFNNIGDGQGENGGTPKSTYTGSVELLVTFAFACKTATGQ</sequence>
<keyword evidence="2 3" id="KW-0663">Pyridoxal phosphate</keyword>
<dbReference type="InterPro" id="IPR015421">
    <property type="entry name" value="PyrdxlP-dep_Trfase_major"/>
</dbReference>
<organism evidence="4 5">
    <name type="scientific">Coptis chinensis</name>
    <dbReference type="NCBI Taxonomy" id="261450"/>
    <lineage>
        <taxon>Eukaryota</taxon>
        <taxon>Viridiplantae</taxon>
        <taxon>Streptophyta</taxon>
        <taxon>Embryophyta</taxon>
        <taxon>Tracheophyta</taxon>
        <taxon>Spermatophyta</taxon>
        <taxon>Magnoliopsida</taxon>
        <taxon>Ranunculales</taxon>
        <taxon>Ranunculaceae</taxon>
        <taxon>Coptidoideae</taxon>
        <taxon>Coptis</taxon>
    </lineage>
</organism>
<dbReference type="Pfam" id="PF01053">
    <property type="entry name" value="Cys_Met_Meta_PP"/>
    <property type="match status" value="1"/>
</dbReference>
<reference evidence="4 5" key="1">
    <citation type="submission" date="2020-10" db="EMBL/GenBank/DDBJ databases">
        <title>The Coptis chinensis genome and diversification of protoberbering-type alkaloids.</title>
        <authorList>
            <person name="Wang B."/>
            <person name="Shu S."/>
            <person name="Song C."/>
            <person name="Liu Y."/>
        </authorList>
    </citation>
    <scope>NUCLEOTIDE SEQUENCE [LARGE SCALE GENOMIC DNA]</scope>
    <source>
        <strain evidence="4">HL-2020</strain>
        <tissue evidence="4">Leaf</tissue>
    </source>
</reference>
<name>A0A835HXP9_9MAGN</name>
<evidence type="ECO:0000313" key="4">
    <source>
        <dbReference type="EMBL" id="KAF9606287.1"/>
    </source>
</evidence>
<dbReference type="GO" id="GO:0030170">
    <property type="term" value="F:pyridoxal phosphate binding"/>
    <property type="evidence" value="ECO:0007669"/>
    <property type="project" value="InterPro"/>
</dbReference>
<accession>A0A835HXP9</accession>
<dbReference type="InterPro" id="IPR044639">
    <property type="entry name" value="CGS1/2"/>
</dbReference>
<dbReference type="PANTHER" id="PTHR43379:SF1">
    <property type="entry name" value="CYSTATHIONINE GAMMA-SYNTHASE 1, CHLOROPLASTIC-RELATED"/>
    <property type="match status" value="1"/>
</dbReference>
<evidence type="ECO:0000313" key="5">
    <source>
        <dbReference type="Proteomes" id="UP000631114"/>
    </source>
</evidence>
<evidence type="ECO:0000256" key="3">
    <source>
        <dbReference type="RuleBase" id="RU362118"/>
    </source>
</evidence>
<dbReference type="AlphaFoldDB" id="A0A835HXP9"/>
<dbReference type="Gene3D" id="3.40.640.10">
    <property type="entry name" value="Type I PLP-dependent aspartate aminotransferase-like (Major domain)"/>
    <property type="match status" value="1"/>
</dbReference>
<protein>
    <submittedName>
        <fullName evidence="4">Uncharacterized protein</fullName>
    </submittedName>
</protein>
<proteinExistence type="inferred from homology"/>
<dbReference type="SUPFAM" id="SSF53383">
    <property type="entry name" value="PLP-dependent transferases"/>
    <property type="match status" value="1"/>
</dbReference>
<dbReference type="PROSITE" id="PS00868">
    <property type="entry name" value="CYS_MET_METAB_PP"/>
    <property type="match status" value="1"/>
</dbReference>
<comment type="cofactor">
    <cofactor evidence="1 3">
        <name>pyridoxal 5'-phosphate</name>
        <dbReference type="ChEBI" id="CHEBI:597326"/>
    </cofactor>
</comment>
<comment type="caution">
    <text evidence="4">The sequence shown here is derived from an EMBL/GenBank/DDBJ whole genome shotgun (WGS) entry which is preliminary data.</text>
</comment>
<dbReference type="InterPro" id="IPR054542">
    <property type="entry name" value="Cys_met_metab_PP"/>
</dbReference>
<gene>
    <name evidence="4" type="ORF">IFM89_024290</name>
</gene>
<dbReference type="GO" id="GO:0009507">
    <property type="term" value="C:chloroplast"/>
    <property type="evidence" value="ECO:0007669"/>
    <property type="project" value="TreeGrafter"/>
</dbReference>
<dbReference type="GO" id="GO:0003962">
    <property type="term" value="F:cystathionine gamma-synthase activity"/>
    <property type="evidence" value="ECO:0007669"/>
    <property type="project" value="InterPro"/>
</dbReference>
<dbReference type="EMBL" id="JADFTS010000005">
    <property type="protein sequence ID" value="KAF9606287.1"/>
    <property type="molecule type" value="Genomic_DNA"/>
</dbReference>
<dbReference type="GO" id="GO:0019346">
    <property type="term" value="P:transsulfuration"/>
    <property type="evidence" value="ECO:0007669"/>
    <property type="project" value="InterPro"/>
</dbReference>
<dbReference type="GO" id="GO:0009086">
    <property type="term" value="P:methionine biosynthetic process"/>
    <property type="evidence" value="ECO:0007669"/>
    <property type="project" value="InterPro"/>
</dbReference>
<keyword evidence="5" id="KW-1185">Reference proteome</keyword>
<dbReference type="InterPro" id="IPR000277">
    <property type="entry name" value="Cys/Met-Metab_PyrdxlP-dep_enz"/>
</dbReference>
<dbReference type="PANTHER" id="PTHR43379">
    <property type="entry name" value="CYSTATHIONINE GAMMA-SYNTHASE"/>
    <property type="match status" value="1"/>
</dbReference>
<evidence type="ECO:0000256" key="2">
    <source>
        <dbReference type="ARBA" id="ARBA00022898"/>
    </source>
</evidence>
<dbReference type="Proteomes" id="UP000631114">
    <property type="component" value="Unassembled WGS sequence"/>
</dbReference>
<evidence type="ECO:0000256" key="1">
    <source>
        <dbReference type="ARBA" id="ARBA00001933"/>
    </source>
</evidence>
<dbReference type="OrthoDB" id="3512640at2759"/>
<dbReference type="InterPro" id="IPR015424">
    <property type="entry name" value="PyrdxlP-dep_Trfase"/>
</dbReference>